<evidence type="ECO:0000256" key="6">
    <source>
        <dbReference type="ARBA" id="ARBA00022946"/>
    </source>
</evidence>
<feature type="domain" description="Thiolase N-terminal" evidence="12">
    <location>
        <begin position="6"/>
        <end position="259"/>
    </location>
</feature>
<dbReference type="NCBIfam" id="TIGR01930">
    <property type="entry name" value="AcCoA-C-Actrans"/>
    <property type="match status" value="1"/>
</dbReference>
<dbReference type="PANTHER" id="PTHR43853">
    <property type="entry name" value="3-KETOACYL-COA THIOLASE, PEROXISOMAL"/>
    <property type="match status" value="1"/>
</dbReference>
<evidence type="ECO:0000256" key="10">
    <source>
        <dbReference type="ARBA" id="ARBA00024073"/>
    </source>
</evidence>
<keyword evidence="7" id="KW-0443">Lipid metabolism</keyword>
<dbReference type="PROSITE" id="PS00098">
    <property type="entry name" value="THIOLASE_1"/>
    <property type="match status" value="1"/>
</dbReference>
<dbReference type="PROSITE" id="PS00099">
    <property type="entry name" value="THIOLASE_3"/>
    <property type="match status" value="1"/>
</dbReference>
<evidence type="ECO:0000256" key="3">
    <source>
        <dbReference type="ARBA" id="ARBA00010982"/>
    </source>
</evidence>
<evidence type="ECO:0000256" key="9">
    <source>
        <dbReference type="ARBA" id="ARBA00023315"/>
    </source>
</evidence>
<dbReference type="EMBL" id="JBEPLU010000003">
    <property type="protein sequence ID" value="MET3528446.1"/>
    <property type="molecule type" value="Genomic_DNA"/>
</dbReference>
<dbReference type="EC" id="2.3.1.16" evidence="10"/>
<dbReference type="InterPro" id="IPR020615">
    <property type="entry name" value="Thiolase_acyl_enz_int_AS"/>
</dbReference>
<comment type="similarity">
    <text evidence="3 11">Belongs to the thiolase-like superfamily. Thiolase family.</text>
</comment>
<dbReference type="InterPro" id="IPR020613">
    <property type="entry name" value="Thiolase_CS"/>
</dbReference>
<organism evidence="14 15">
    <name type="scientific">Phenylobacterium koreense</name>
    <dbReference type="NCBI Taxonomy" id="266125"/>
    <lineage>
        <taxon>Bacteria</taxon>
        <taxon>Pseudomonadati</taxon>
        <taxon>Pseudomonadota</taxon>
        <taxon>Alphaproteobacteria</taxon>
        <taxon>Caulobacterales</taxon>
        <taxon>Caulobacteraceae</taxon>
        <taxon>Phenylobacterium</taxon>
    </lineage>
</organism>
<evidence type="ECO:0000256" key="11">
    <source>
        <dbReference type="RuleBase" id="RU003557"/>
    </source>
</evidence>
<keyword evidence="8" id="KW-0576">Peroxisome</keyword>
<comment type="pathway">
    <text evidence="2">Lipid metabolism.</text>
</comment>
<dbReference type="InterPro" id="IPR020617">
    <property type="entry name" value="Thiolase_C"/>
</dbReference>
<evidence type="ECO:0000256" key="5">
    <source>
        <dbReference type="ARBA" id="ARBA00022832"/>
    </source>
</evidence>
<comment type="subcellular location">
    <subcellularLocation>
        <location evidence="1">Peroxisome</location>
    </subcellularLocation>
</comment>
<evidence type="ECO:0000256" key="2">
    <source>
        <dbReference type="ARBA" id="ARBA00005189"/>
    </source>
</evidence>
<dbReference type="Gene3D" id="3.40.47.10">
    <property type="match status" value="1"/>
</dbReference>
<dbReference type="InterPro" id="IPR016039">
    <property type="entry name" value="Thiolase-like"/>
</dbReference>
<dbReference type="CDD" id="cd00751">
    <property type="entry name" value="thiolase"/>
    <property type="match status" value="1"/>
</dbReference>
<evidence type="ECO:0000256" key="8">
    <source>
        <dbReference type="ARBA" id="ARBA00023140"/>
    </source>
</evidence>
<name>A0ABV2EPZ5_9CAUL</name>
<keyword evidence="5" id="KW-0276">Fatty acid metabolism</keyword>
<dbReference type="PIRSF" id="PIRSF000429">
    <property type="entry name" value="Ac-CoA_Ac_transf"/>
    <property type="match status" value="1"/>
</dbReference>
<dbReference type="PROSITE" id="PS00737">
    <property type="entry name" value="THIOLASE_2"/>
    <property type="match status" value="1"/>
</dbReference>
<dbReference type="Pfam" id="PF00108">
    <property type="entry name" value="Thiolase_N"/>
    <property type="match status" value="1"/>
</dbReference>
<sequence>MTREAVIVSYARTGLAKSQRGGFNMTPTVTMAAHAIKHAVERAGIDKATVEDVGLGNVAHGSGNLGRQAALLAGLPITTSGVTVNRFCSSGLQTIAAMANYIRNDGAEIAVGAGVESLSFPGGGGSRENNDPNLTKQYPAIHMPMIDTADIVAERYKVSRESQDEYSLESQRRMAAAQQAGLFKDEIVPLATKMKVVNKETKEESIVDYVVDRDECNRPDTTLEGLAKLQPVRGEGKFITAGNASQLSDGAAAVVLMEAKAAAKAGIEPLGAFRGWAVAGCAPDEMGIGPVFAVPRLLERHGLKIDDIDLWELNEAFASQCVYSRDQLHIDPAKYNVNGGSIAIGHPYGMTGARLTGHILQEGKRRGAKWGVVTMCIGGGMGAAGLIEIF</sequence>
<feature type="domain" description="Thiolase C-terminal" evidence="13">
    <location>
        <begin position="268"/>
        <end position="388"/>
    </location>
</feature>
<dbReference type="Proteomes" id="UP001549110">
    <property type="component" value="Unassembled WGS sequence"/>
</dbReference>
<accession>A0ABV2EPZ5</accession>
<evidence type="ECO:0000256" key="7">
    <source>
        <dbReference type="ARBA" id="ARBA00023098"/>
    </source>
</evidence>
<dbReference type="InterPro" id="IPR050215">
    <property type="entry name" value="Thiolase-like_sf_Thiolase"/>
</dbReference>
<dbReference type="PANTHER" id="PTHR43853:SF8">
    <property type="entry name" value="3-KETOACYL-COA THIOLASE, PEROXISOMAL"/>
    <property type="match status" value="1"/>
</dbReference>
<evidence type="ECO:0000259" key="13">
    <source>
        <dbReference type="Pfam" id="PF02803"/>
    </source>
</evidence>
<keyword evidence="9 11" id="KW-0012">Acyltransferase</keyword>
<dbReference type="RefSeq" id="WP_331932817.1">
    <property type="nucleotide sequence ID" value="NZ_JBEPLU010000003.1"/>
</dbReference>
<proteinExistence type="inferred from homology"/>
<evidence type="ECO:0000313" key="14">
    <source>
        <dbReference type="EMBL" id="MET3528446.1"/>
    </source>
</evidence>
<evidence type="ECO:0000259" key="12">
    <source>
        <dbReference type="Pfam" id="PF00108"/>
    </source>
</evidence>
<keyword evidence="6" id="KW-0809">Transit peptide</keyword>
<dbReference type="Pfam" id="PF02803">
    <property type="entry name" value="Thiolase_C"/>
    <property type="match status" value="1"/>
</dbReference>
<dbReference type="InterPro" id="IPR020610">
    <property type="entry name" value="Thiolase_AS"/>
</dbReference>
<reference evidence="14 15" key="1">
    <citation type="submission" date="2024-06" db="EMBL/GenBank/DDBJ databases">
        <title>Genomic Encyclopedia of Type Strains, Phase IV (KMG-IV): sequencing the most valuable type-strain genomes for metagenomic binning, comparative biology and taxonomic classification.</title>
        <authorList>
            <person name="Goeker M."/>
        </authorList>
    </citation>
    <scope>NUCLEOTIDE SEQUENCE [LARGE SCALE GENOMIC DNA]</scope>
    <source>
        <strain evidence="14 15">DSM 17809</strain>
    </source>
</reference>
<keyword evidence="15" id="KW-1185">Reference proteome</keyword>
<evidence type="ECO:0000256" key="4">
    <source>
        <dbReference type="ARBA" id="ARBA00022679"/>
    </source>
</evidence>
<dbReference type="GO" id="GO:0003985">
    <property type="term" value="F:acetyl-CoA C-acetyltransferase activity"/>
    <property type="evidence" value="ECO:0007669"/>
    <property type="project" value="UniProtKB-EC"/>
</dbReference>
<dbReference type="InterPro" id="IPR020616">
    <property type="entry name" value="Thiolase_N"/>
</dbReference>
<comment type="caution">
    <text evidence="14">The sequence shown here is derived from an EMBL/GenBank/DDBJ whole genome shotgun (WGS) entry which is preliminary data.</text>
</comment>
<keyword evidence="4 11" id="KW-0808">Transferase</keyword>
<evidence type="ECO:0000256" key="1">
    <source>
        <dbReference type="ARBA" id="ARBA00004275"/>
    </source>
</evidence>
<dbReference type="SUPFAM" id="SSF53901">
    <property type="entry name" value="Thiolase-like"/>
    <property type="match status" value="2"/>
</dbReference>
<protein>
    <recommendedName>
        <fullName evidence="10">acetyl-CoA C-acyltransferase</fullName>
        <ecNumber evidence="10">2.3.1.16</ecNumber>
    </recommendedName>
</protein>
<dbReference type="InterPro" id="IPR002155">
    <property type="entry name" value="Thiolase"/>
</dbReference>
<gene>
    <name evidence="14" type="ORF">ABID41_003585</name>
</gene>
<evidence type="ECO:0000313" key="15">
    <source>
        <dbReference type="Proteomes" id="UP001549110"/>
    </source>
</evidence>